<dbReference type="InterPro" id="IPR023382">
    <property type="entry name" value="MnmA-like_central_sf"/>
</dbReference>
<comment type="function">
    <text evidence="9">Catalyzes the 2-thiolation of uridine at the wobble position (U34) of tRNA, leading to the formation of s(2)U34.</text>
</comment>
<evidence type="ECO:0000259" key="10">
    <source>
        <dbReference type="Pfam" id="PF20258"/>
    </source>
</evidence>
<comment type="caution">
    <text evidence="12">The sequence shown here is derived from an EMBL/GenBank/DDBJ whole genome shotgun (WGS) entry which is preliminary data.</text>
</comment>
<dbReference type="InterPro" id="IPR004506">
    <property type="entry name" value="MnmA-like"/>
</dbReference>
<dbReference type="GO" id="GO:0005737">
    <property type="term" value="C:cytoplasm"/>
    <property type="evidence" value="ECO:0007669"/>
    <property type="project" value="UniProtKB-SubCell"/>
</dbReference>
<dbReference type="AlphaFoldDB" id="A0A1F5X3M6"/>
<dbReference type="GO" id="GO:0103016">
    <property type="term" value="F:tRNA-uridine 2-sulfurtransferase activity"/>
    <property type="evidence" value="ECO:0007669"/>
    <property type="project" value="UniProtKB-EC"/>
</dbReference>
<keyword evidence="3 9" id="KW-0819">tRNA processing</keyword>
<dbReference type="InterPro" id="IPR046884">
    <property type="entry name" value="MnmA-like_central"/>
</dbReference>
<dbReference type="GO" id="GO:0000049">
    <property type="term" value="F:tRNA binding"/>
    <property type="evidence" value="ECO:0007669"/>
    <property type="project" value="UniProtKB-KW"/>
</dbReference>
<feature type="region of interest" description="Interaction with target base in tRNA" evidence="9">
    <location>
        <begin position="102"/>
        <end position="104"/>
    </location>
</feature>
<feature type="active site" description="Cysteine persulfide intermediate" evidence="9">
    <location>
        <position position="199"/>
    </location>
</feature>
<feature type="active site" description="Nucleophile" evidence="9">
    <location>
        <position position="107"/>
    </location>
</feature>
<dbReference type="Pfam" id="PF20258">
    <property type="entry name" value="tRNA_Me_trans_C"/>
    <property type="match status" value="1"/>
</dbReference>
<feature type="binding site" evidence="9">
    <location>
        <begin position="13"/>
        <end position="20"/>
    </location>
    <ligand>
        <name>ATP</name>
        <dbReference type="ChEBI" id="CHEBI:30616"/>
    </ligand>
</feature>
<name>A0A1F5X3M6_9BACT</name>
<dbReference type="GO" id="GO:0005524">
    <property type="term" value="F:ATP binding"/>
    <property type="evidence" value="ECO:0007669"/>
    <property type="project" value="UniProtKB-KW"/>
</dbReference>
<comment type="subcellular location">
    <subcellularLocation>
        <location evidence="9">Cytoplasm</location>
    </subcellularLocation>
</comment>
<organism evidence="12 13">
    <name type="scientific">Candidatus Giovannonibacteria bacterium RIFCSPLOWO2_01_FULL_46_13</name>
    <dbReference type="NCBI Taxonomy" id="1798352"/>
    <lineage>
        <taxon>Bacteria</taxon>
        <taxon>Candidatus Giovannoniibacteriota</taxon>
    </lineage>
</organism>
<dbReference type="FunFam" id="2.30.30.280:FF:000001">
    <property type="entry name" value="tRNA-specific 2-thiouridylase MnmA"/>
    <property type="match status" value="1"/>
</dbReference>
<dbReference type="NCBIfam" id="NF001138">
    <property type="entry name" value="PRK00143.1"/>
    <property type="match status" value="1"/>
</dbReference>
<keyword evidence="9" id="KW-0963">Cytoplasm</keyword>
<keyword evidence="2 9" id="KW-0808">Transferase</keyword>
<evidence type="ECO:0000256" key="8">
    <source>
        <dbReference type="ARBA" id="ARBA00051542"/>
    </source>
</evidence>
<dbReference type="SUPFAM" id="SSF52402">
    <property type="entry name" value="Adenine nucleotide alpha hydrolases-like"/>
    <property type="match status" value="1"/>
</dbReference>
<dbReference type="Gene3D" id="3.40.50.620">
    <property type="entry name" value="HUPs"/>
    <property type="match status" value="1"/>
</dbReference>
<evidence type="ECO:0000256" key="7">
    <source>
        <dbReference type="ARBA" id="ARBA00023157"/>
    </source>
</evidence>
<evidence type="ECO:0000313" key="13">
    <source>
        <dbReference type="Proteomes" id="UP000178684"/>
    </source>
</evidence>
<comment type="catalytic activity">
    <reaction evidence="8 9">
        <text>S-sulfanyl-L-cysteinyl-[protein] + uridine(34) in tRNA + AH2 + ATP = 2-thiouridine(34) in tRNA + L-cysteinyl-[protein] + A + AMP + diphosphate + H(+)</text>
        <dbReference type="Rhea" id="RHEA:47032"/>
        <dbReference type="Rhea" id="RHEA-COMP:10131"/>
        <dbReference type="Rhea" id="RHEA-COMP:11726"/>
        <dbReference type="Rhea" id="RHEA-COMP:11727"/>
        <dbReference type="Rhea" id="RHEA-COMP:11728"/>
        <dbReference type="ChEBI" id="CHEBI:13193"/>
        <dbReference type="ChEBI" id="CHEBI:15378"/>
        <dbReference type="ChEBI" id="CHEBI:17499"/>
        <dbReference type="ChEBI" id="CHEBI:29950"/>
        <dbReference type="ChEBI" id="CHEBI:30616"/>
        <dbReference type="ChEBI" id="CHEBI:33019"/>
        <dbReference type="ChEBI" id="CHEBI:61963"/>
        <dbReference type="ChEBI" id="CHEBI:65315"/>
        <dbReference type="ChEBI" id="CHEBI:87170"/>
        <dbReference type="ChEBI" id="CHEBI:456215"/>
        <dbReference type="EC" id="2.8.1.13"/>
    </reaction>
</comment>
<evidence type="ECO:0000256" key="6">
    <source>
        <dbReference type="ARBA" id="ARBA00022884"/>
    </source>
</evidence>
<evidence type="ECO:0000259" key="11">
    <source>
        <dbReference type="Pfam" id="PF20259"/>
    </source>
</evidence>
<dbReference type="Pfam" id="PF20259">
    <property type="entry name" value="tRNA_Me_trans_M"/>
    <property type="match status" value="1"/>
</dbReference>
<evidence type="ECO:0000256" key="3">
    <source>
        <dbReference type="ARBA" id="ARBA00022694"/>
    </source>
</evidence>
<keyword evidence="6 9" id="KW-0694">RNA-binding</keyword>
<evidence type="ECO:0000313" key="12">
    <source>
        <dbReference type="EMBL" id="OGF82499.1"/>
    </source>
</evidence>
<evidence type="ECO:0000256" key="2">
    <source>
        <dbReference type="ARBA" id="ARBA00022679"/>
    </source>
</evidence>
<protein>
    <recommendedName>
        <fullName evidence="9">tRNA-specific 2-thiouridylase MnmA</fullName>
        <ecNumber evidence="9">2.8.1.13</ecNumber>
    </recommendedName>
</protein>
<comment type="similarity">
    <text evidence="9">Belongs to the MnmA/TRMU family.</text>
</comment>
<dbReference type="EMBL" id="MFIE01000018">
    <property type="protein sequence ID" value="OGF82499.1"/>
    <property type="molecule type" value="Genomic_DNA"/>
</dbReference>
<sequence length="348" mass="38941">MEEGNLNKKVLVAMSGGVDSSVAAFLLKEKARLNDEVGQGYDVSGAHMICWEGCDTNEDRRDAMRVAAKLDIPFHVFDFRKEYKERVFDYMVREYAAGRTPNPDVMCNSEIKFGIFLERAIEMGFDFIATGHYVKKEGTSLKIAKDLNKDQSYFLWRLDPEQISRALFPIGDYLKSEVREIAKNSGLVTADKKDSQGLCFVGKLDFQEFLREYIPKKEGSIVNSSGEVLGTHDGAHFFTPGQRHGIKLGGFAEPLYVAETDSRANTVVVAQGADDPVLYKKEIEITESNLPKNLPEKIFARIRYRQPLQPIHIEGPKVIFDSPQRGVAPGQSIVFYSGEDLLGGAVIK</sequence>
<comment type="caution">
    <text evidence="9">Lacks conserved residue(s) required for the propagation of feature annotation.</text>
</comment>
<keyword evidence="1 9" id="KW-0820">tRNA-binding</keyword>
<keyword evidence="5 9" id="KW-0067">ATP-binding</keyword>
<dbReference type="PANTHER" id="PTHR11933:SF5">
    <property type="entry name" value="MITOCHONDRIAL TRNA-SPECIFIC 2-THIOURIDYLASE 1"/>
    <property type="match status" value="1"/>
</dbReference>
<accession>A0A1F5X3M6</accession>
<dbReference type="Proteomes" id="UP000178684">
    <property type="component" value="Unassembled WGS sequence"/>
</dbReference>
<evidence type="ECO:0000256" key="4">
    <source>
        <dbReference type="ARBA" id="ARBA00022741"/>
    </source>
</evidence>
<dbReference type="InterPro" id="IPR046885">
    <property type="entry name" value="MnmA-like_C"/>
</dbReference>
<gene>
    <name evidence="9" type="primary">mnmA</name>
    <name evidence="12" type="ORF">A3B18_00800</name>
</gene>
<feature type="region of interest" description="Interaction with tRNA" evidence="9">
    <location>
        <begin position="149"/>
        <end position="151"/>
    </location>
</feature>
<keyword evidence="7" id="KW-1015">Disulfide bond</keyword>
<feature type="binding site" evidence="9">
    <location>
        <position position="131"/>
    </location>
    <ligand>
        <name>ATP</name>
        <dbReference type="ChEBI" id="CHEBI:30616"/>
    </ligand>
</feature>
<dbReference type="Pfam" id="PF03054">
    <property type="entry name" value="tRNA_Me_trans"/>
    <property type="match status" value="1"/>
</dbReference>
<dbReference type="EC" id="2.8.1.13" evidence="9"/>
<dbReference type="HAMAP" id="MF_00144">
    <property type="entry name" value="tRNA_thiouridyl_MnmA"/>
    <property type="match status" value="1"/>
</dbReference>
<dbReference type="GO" id="GO:0002143">
    <property type="term" value="P:tRNA wobble position uridine thiolation"/>
    <property type="evidence" value="ECO:0007669"/>
    <property type="project" value="TreeGrafter"/>
</dbReference>
<dbReference type="PANTHER" id="PTHR11933">
    <property type="entry name" value="TRNA 5-METHYLAMINOMETHYL-2-THIOURIDYLATE -METHYLTRANSFERASE"/>
    <property type="match status" value="1"/>
</dbReference>
<dbReference type="Gene3D" id="2.40.30.10">
    <property type="entry name" value="Translation factors"/>
    <property type="match status" value="1"/>
</dbReference>
<feature type="region of interest" description="Interaction with tRNA" evidence="9">
    <location>
        <begin position="303"/>
        <end position="304"/>
    </location>
</feature>
<feature type="binding site" evidence="9">
    <location>
        <position position="48"/>
    </location>
    <ligand>
        <name>ATP</name>
        <dbReference type="ChEBI" id="CHEBI:30616"/>
    </ligand>
</feature>
<evidence type="ECO:0000256" key="1">
    <source>
        <dbReference type="ARBA" id="ARBA00022555"/>
    </source>
</evidence>
<evidence type="ECO:0000256" key="9">
    <source>
        <dbReference type="HAMAP-Rule" id="MF_00144"/>
    </source>
</evidence>
<dbReference type="CDD" id="cd01998">
    <property type="entry name" value="MnmA_TRMU-like"/>
    <property type="match status" value="1"/>
</dbReference>
<dbReference type="InterPro" id="IPR014729">
    <property type="entry name" value="Rossmann-like_a/b/a_fold"/>
</dbReference>
<feature type="domain" description="tRNA-specific 2-thiouridylase MnmA-like central" evidence="11">
    <location>
        <begin position="207"/>
        <end position="271"/>
    </location>
</feature>
<dbReference type="Gene3D" id="2.30.30.280">
    <property type="entry name" value="Adenine nucleotide alpha hydrolases-like domains"/>
    <property type="match status" value="1"/>
</dbReference>
<keyword evidence="4 9" id="KW-0547">Nucleotide-binding</keyword>
<proteinExistence type="inferred from homology"/>
<feature type="site" description="Interaction with tRNA" evidence="9">
    <location>
        <position position="331"/>
    </location>
</feature>
<reference evidence="12 13" key="1">
    <citation type="journal article" date="2016" name="Nat. Commun.">
        <title>Thousands of microbial genomes shed light on interconnected biogeochemical processes in an aquifer system.</title>
        <authorList>
            <person name="Anantharaman K."/>
            <person name="Brown C.T."/>
            <person name="Hug L.A."/>
            <person name="Sharon I."/>
            <person name="Castelle C.J."/>
            <person name="Probst A.J."/>
            <person name="Thomas B.C."/>
            <person name="Singh A."/>
            <person name="Wilkins M.J."/>
            <person name="Karaoz U."/>
            <person name="Brodie E.L."/>
            <person name="Williams K.H."/>
            <person name="Hubbard S.S."/>
            <person name="Banfield J.F."/>
        </authorList>
    </citation>
    <scope>NUCLEOTIDE SEQUENCE [LARGE SCALE GENOMIC DNA]</scope>
</reference>
<feature type="domain" description="tRNA-specific 2-thiouridylase MnmA-like C-terminal" evidence="10">
    <location>
        <begin position="291"/>
        <end position="347"/>
    </location>
</feature>
<evidence type="ECO:0000256" key="5">
    <source>
        <dbReference type="ARBA" id="ARBA00022840"/>
    </source>
</evidence>
<feature type="site" description="Interaction with tRNA" evidence="9">
    <location>
        <position position="132"/>
    </location>
</feature>
<dbReference type="NCBIfam" id="TIGR00420">
    <property type="entry name" value="trmU"/>
    <property type="match status" value="1"/>
</dbReference>